<gene>
    <name evidence="10" type="ORF">BKA67DRAFT_648993</name>
</gene>
<keyword evidence="11" id="KW-1185">Reference proteome</keyword>
<dbReference type="PANTHER" id="PTHR42104:SF1">
    <property type="entry name" value="EXTRACELLULAR GUANYL-SPECIFIC RIBONUCLEASE RNTA (AFU_ORTHOLOGUE AFUA_4G03230)"/>
    <property type="match status" value="1"/>
</dbReference>
<evidence type="ECO:0000256" key="3">
    <source>
        <dbReference type="ARBA" id="ARBA00022722"/>
    </source>
</evidence>
<keyword evidence="6" id="KW-1015">Disulfide bond</keyword>
<dbReference type="Pfam" id="PF00545">
    <property type="entry name" value="Ribonuclease"/>
    <property type="match status" value="1"/>
</dbReference>
<feature type="signal peptide" evidence="9">
    <location>
        <begin position="1"/>
        <end position="19"/>
    </location>
</feature>
<sequence>MHPLTAFLVAAGFVAGATAGPIGERGTCGSDSLANSVIWNQSGEDFTPKKRDLGSAANDESPSLLEERLDMNATSRELDKRSDYHRCSHKTNPNIGVSIDDSRSYAAITQGHQLFLNRQQYYSYTGKKYPKFFRNDEQIADVITFCNNKPVFEFPVYNNGWRFGIDTDNPGTERVIFDSCGNWCATITHLGESNNGFHGCVGYNY</sequence>
<evidence type="ECO:0000256" key="4">
    <source>
        <dbReference type="ARBA" id="ARBA00022759"/>
    </source>
</evidence>
<dbReference type="EMBL" id="JAGPXC010000007">
    <property type="protein sequence ID" value="KAH6649070.1"/>
    <property type="molecule type" value="Genomic_DNA"/>
</dbReference>
<dbReference type="Proteomes" id="UP000758603">
    <property type="component" value="Unassembled WGS sequence"/>
</dbReference>
<comment type="catalytic activity">
    <reaction evidence="8">
        <text>[RNA] containing guanosine + H2O = an [RNA fragment]-3'-guanosine-3'-phosphate + a 5'-hydroxy-ribonucleotide-3'-[RNA fragment].</text>
        <dbReference type="EC" id="4.6.1.24"/>
    </reaction>
</comment>
<dbReference type="Gene3D" id="3.10.450.30">
    <property type="entry name" value="Microbial ribonucleases"/>
    <property type="match status" value="1"/>
</dbReference>
<dbReference type="PANTHER" id="PTHR42104">
    <property type="entry name" value="EXTRACELLULAR GUANYL-SPECIFIC RIBONUCLEASE RNTA (AFU_ORTHOLOGUE AFUA_4G03230)"/>
    <property type="match status" value="1"/>
</dbReference>
<protein>
    <recommendedName>
        <fullName evidence="2">ribonuclease T1</fullName>
        <ecNumber evidence="2">4.6.1.24</ecNumber>
    </recommendedName>
</protein>
<dbReference type="InterPro" id="IPR016191">
    <property type="entry name" value="Ribonuclease/ribotoxin"/>
</dbReference>
<dbReference type="EC" id="4.6.1.24" evidence="2"/>
<evidence type="ECO:0000256" key="8">
    <source>
        <dbReference type="ARBA" id="ARBA00034015"/>
    </source>
</evidence>
<proteinExistence type="inferred from homology"/>
<evidence type="ECO:0000256" key="5">
    <source>
        <dbReference type="ARBA" id="ARBA00022801"/>
    </source>
</evidence>
<dbReference type="GO" id="GO:0016787">
    <property type="term" value="F:hydrolase activity"/>
    <property type="evidence" value="ECO:0007669"/>
    <property type="project" value="UniProtKB-KW"/>
</dbReference>
<dbReference type="GO" id="GO:0046589">
    <property type="term" value="F:ribonuclease T1 activity"/>
    <property type="evidence" value="ECO:0007669"/>
    <property type="project" value="UniProtKB-EC"/>
</dbReference>
<keyword evidence="9" id="KW-0732">Signal</keyword>
<dbReference type="AlphaFoldDB" id="A0A9P8ZTN6"/>
<keyword evidence="4" id="KW-0255">Endonuclease</keyword>
<keyword evidence="7" id="KW-0456">Lyase</keyword>
<dbReference type="InterPro" id="IPR000026">
    <property type="entry name" value="N1-like"/>
</dbReference>
<accession>A0A9P8ZTN6</accession>
<evidence type="ECO:0000313" key="10">
    <source>
        <dbReference type="EMBL" id="KAH6649070.1"/>
    </source>
</evidence>
<feature type="chain" id="PRO_5040463722" description="ribonuclease T1" evidence="9">
    <location>
        <begin position="20"/>
        <end position="205"/>
    </location>
</feature>
<evidence type="ECO:0000256" key="7">
    <source>
        <dbReference type="ARBA" id="ARBA00023239"/>
    </source>
</evidence>
<comment type="similarity">
    <text evidence="1">Belongs to the ribonuclease N1/T1 family.</text>
</comment>
<dbReference type="SUPFAM" id="SSF53933">
    <property type="entry name" value="Microbial ribonucleases"/>
    <property type="match status" value="1"/>
</dbReference>
<keyword evidence="3" id="KW-0540">Nuclease</keyword>
<reference evidence="10" key="1">
    <citation type="journal article" date="2021" name="Nat. Commun.">
        <title>Genetic determinants of endophytism in the Arabidopsis root mycobiome.</title>
        <authorList>
            <person name="Mesny F."/>
            <person name="Miyauchi S."/>
            <person name="Thiergart T."/>
            <person name="Pickel B."/>
            <person name="Atanasova L."/>
            <person name="Karlsson M."/>
            <person name="Huettel B."/>
            <person name="Barry K.W."/>
            <person name="Haridas S."/>
            <person name="Chen C."/>
            <person name="Bauer D."/>
            <person name="Andreopoulos W."/>
            <person name="Pangilinan J."/>
            <person name="LaButti K."/>
            <person name="Riley R."/>
            <person name="Lipzen A."/>
            <person name="Clum A."/>
            <person name="Drula E."/>
            <person name="Henrissat B."/>
            <person name="Kohler A."/>
            <person name="Grigoriev I.V."/>
            <person name="Martin F.M."/>
            <person name="Hacquard S."/>
        </authorList>
    </citation>
    <scope>NUCLEOTIDE SEQUENCE</scope>
    <source>
        <strain evidence="10">MPI-SDFR-AT-0073</strain>
    </source>
</reference>
<comment type="caution">
    <text evidence="10">The sequence shown here is derived from an EMBL/GenBank/DDBJ whole genome shotgun (WGS) entry which is preliminary data.</text>
</comment>
<name>A0A9P8ZTN6_9PEZI</name>
<keyword evidence="5" id="KW-0378">Hydrolase</keyword>
<evidence type="ECO:0000256" key="1">
    <source>
        <dbReference type="ARBA" id="ARBA00009006"/>
    </source>
</evidence>
<evidence type="ECO:0000256" key="2">
    <source>
        <dbReference type="ARBA" id="ARBA00012549"/>
    </source>
</evidence>
<dbReference type="GO" id="GO:0003723">
    <property type="term" value="F:RNA binding"/>
    <property type="evidence" value="ECO:0007669"/>
    <property type="project" value="InterPro"/>
</dbReference>
<dbReference type="OrthoDB" id="5425539at2759"/>
<evidence type="ECO:0000256" key="6">
    <source>
        <dbReference type="ARBA" id="ARBA00023157"/>
    </source>
</evidence>
<dbReference type="RefSeq" id="XP_045955577.1">
    <property type="nucleotide sequence ID" value="XM_046106002.1"/>
</dbReference>
<organism evidence="10 11">
    <name type="scientific">Truncatella angustata</name>
    <dbReference type="NCBI Taxonomy" id="152316"/>
    <lineage>
        <taxon>Eukaryota</taxon>
        <taxon>Fungi</taxon>
        <taxon>Dikarya</taxon>
        <taxon>Ascomycota</taxon>
        <taxon>Pezizomycotina</taxon>
        <taxon>Sordariomycetes</taxon>
        <taxon>Xylariomycetidae</taxon>
        <taxon>Amphisphaeriales</taxon>
        <taxon>Sporocadaceae</taxon>
        <taxon>Truncatella</taxon>
    </lineage>
</organism>
<evidence type="ECO:0000313" key="11">
    <source>
        <dbReference type="Proteomes" id="UP000758603"/>
    </source>
</evidence>
<evidence type="ECO:0000256" key="9">
    <source>
        <dbReference type="SAM" id="SignalP"/>
    </source>
</evidence>
<dbReference type="GeneID" id="70134893"/>